<evidence type="ECO:0000259" key="5">
    <source>
        <dbReference type="Pfam" id="PF04869"/>
    </source>
</evidence>
<proteinExistence type="predicted"/>
<evidence type="ECO:0000313" key="7">
    <source>
        <dbReference type="EMBL" id="SLM37502.1"/>
    </source>
</evidence>
<evidence type="ECO:0000259" key="6">
    <source>
        <dbReference type="Pfam" id="PF04871"/>
    </source>
</evidence>
<dbReference type="EMBL" id="FWEW01001638">
    <property type="protein sequence ID" value="SLM37502.1"/>
    <property type="molecule type" value="Genomic_DNA"/>
</dbReference>
<dbReference type="InterPro" id="IPR006953">
    <property type="entry name" value="Vesicle_Uso1_P115_head"/>
</dbReference>
<keyword evidence="8" id="KW-1185">Reference proteome</keyword>
<evidence type="ECO:0000256" key="2">
    <source>
        <dbReference type="ARBA" id="ARBA00023034"/>
    </source>
</evidence>
<feature type="compositionally biased region" description="Acidic residues" evidence="4">
    <location>
        <begin position="915"/>
        <end position="939"/>
    </location>
</feature>
<dbReference type="InterPro" id="IPR016024">
    <property type="entry name" value="ARM-type_fold"/>
</dbReference>
<dbReference type="GO" id="GO:0006886">
    <property type="term" value="P:intracellular protein transport"/>
    <property type="evidence" value="ECO:0007669"/>
    <property type="project" value="InterPro"/>
</dbReference>
<dbReference type="InterPro" id="IPR024095">
    <property type="entry name" value="Vesicle_P115"/>
</dbReference>
<dbReference type="InterPro" id="IPR006955">
    <property type="entry name" value="Uso1_p115_C"/>
</dbReference>
<evidence type="ECO:0000313" key="8">
    <source>
        <dbReference type="Proteomes" id="UP000192927"/>
    </source>
</evidence>
<protein>
    <submittedName>
        <fullName evidence="7">Intracellular protein transport protein</fullName>
    </submittedName>
</protein>
<dbReference type="GO" id="GO:0005795">
    <property type="term" value="C:Golgi stack"/>
    <property type="evidence" value="ECO:0007669"/>
    <property type="project" value="TreeGrafter"/>
</dbReference>
<dbReference type="InterPro" id="IPR011989">
    <property type="entry name" value="ARM-like"/>
</dbReference>
<dbReference type="GO" id="GO:0048211">
    <property type="term" value="P:Golgi vesicle docking"/>
    <property type="evidence" value="ECO:0007669"/>
    <property type="project" value="TreeGrafter"/>
</dbReference>
<dbReference type="GO" id="GO:0000139">
    <property type="term" value="C:Golgi membrane"/>
    <property type="evidence" value="ECO:0007669"/>
    <property type="project" value="InterPro"/>
</dbReference>
<feature type="compositionally biased region" description="Basic and acidic residues" evidence="4">
    <location>
        <begin position="770"/>
        <end position="779"/>
    </location>
</feature>
<dbReference type="GO" id="GO:0006888">
    <property type="term" value="P:endoplasmic reticulum to Golgi vesicle-mediated transport"/>
    <property type="evidence" value="ECO:0007669"/>
    <property type="project" value="TreeGrafter"/>
</dbReference>
<dbReference type="GO" id="GO:0012507">
    <property type="term" value="C:ER to Golgi transport vesicle membrane"/>
    <property type="evidence" value="ECO:0007669"/>
    <property type="project" value="TreeGrafter"/>
</dbReference>
<dbReference type="Pfam" id="PF04869">
    <property type="entry name" value="Uso1_p115_head"/>
    <property type="match status" value="1"/>
</dbReference>
<feature type="domain" description="Vesicle tethering protein Uso1/P115-like head" evidence="5">
    <location>
        <begin position="341"/>
        <end position="655"/>
    </location>
</feature>
<reference evidence="8" key="1">
    <citation type="submission" date="2017-03" db="EMBL/GenBank/DDBJ databases">
        <authorList>
            <person name="Sharma R."/>
            <person name="Thines M."/>
        </authorList>
    </citation>
    <scope>NUCLEOTIDE SEQUENCE [LARGE SCALE GENOMIC DNA]</scope>
</reference>
<organism evidence="7 8">
    <name type="scientific">Lasallia pustulata</name>
    <dbReference type="NCBI Taxonomy" id="136370"/>
    <lineage>
        <taxon>Eukaryota</taxon>
        <taxon>Fungi</taxon>
        <taxon>Dikarya</taxon>
        <taxon>Ascomycota</taxon>
        <taxon>Pezizomycotina</taxon>
        <taxon>Lecanoromycetes</taxon>
        <taxon>OSLEUM clade</taxon>
        <taxon>Umbilicariomycetidae</taxon>
        <taxon>Umbilicariales</taxon>
        <taxon>Umbilicariaceae</taxon>
        <taxon>Lasallia</taxon>
    </lineage>
</organism>
<dbReference type="GO" id="GO:0005783">
    <property type="term" value="C:endoplasmic reticulum"/>
    <property type="evidence" value="ECO:0007669"/>
    <property type="project" value="TreeGrafter"/>
</dbReference>
<name>A0A1W5D3G9_9LECA</name>
<dbReference type="PANTHER" id="PTHR10013">
    <property type="entry name" value="GENERAL VESICULAR TRANSPORT FACTOR P115"/>
    <property type="match status" value="1"/>
</dbReference>
<keyword evidence="2" id="KW-0333">Golgi apparatus</keyword>
<dbReference type="SUPFAM" id="SSF48371">
    <property type="entry name" value="ARM repeat"/>
    <property type="match status" value="1"/>
</dbReference>
<dbReference type="Pfam" id="PF04871">
    <property type="entry name" value="Uso1_p115_C"/>
    <property type="match status" value="1"/>
</dbReference>
<dbReference type="Proteomes" id="UP000192927">
    <property type="component" value="Unassembled WGS sequence"/>
</dbReference>
<dbReference type="PANTHER" id="PTHR10013:SF0">
    <property type="entry name" value="GENERAL VESICULAR TRANSPORT FACTOR P115"/>
    <property type="match status" value="1"/>
</dbReference>
<feature type="region of interest" description="Disordered" evidence="4">
    <location>
        <begin position="770"/>
        <end position="797"/>
    </location>
</feature>
<dbReference type="Gene3D" id="1.25.10.10">
    <property type="entry name" value="Leucine-rich Repeat Variant"/>
    <property type="match status" value="1"/>
</dbReference>
<dbReference type="GO" id="GO:0048280">
    <property type="term" value="P:vesicle fusion with Golgi apparatus"/>
    <property type="evidence" value="ECO:0007669"/>
    <property type="project" value="InterPro"/>
</dbReference>
<dbReference type="FunFam" id="1.25.10.10:FF:000296">
    <property type="entry name" value="Related to transport protein USO1"/>
    <property type="match status" value="1"/>
</dbReference>
<sequence>MFRILEAQAPAKQTATDTINTLSSRLQSATLLEDRRAAILGLRSFAKSYPASVASGALRGLISSLGKDAEDVDTAKVILETLLMLFNPDESSPEASDDIALWLADEFTQRQDNITVLLDLLDNRDFYSRLYSLQLISAISTARPERTQECVYTAPLGVSRLVSVLDDKREAVRSEGLLLLIALTPSSPDLQKLVAFENAFDHIFSIIDADGSLTHGGLTVQHCLSFLANLLRLNVSNQSYFRETGWVAKLSKLLGDVLREQDSPDGVAEWVQPQRDKNVWGLLAVLRLFLGKGGLGTQANQLSFWQNGLLVHVLNIAFHRSFDNAIRAEAFLTCADVIRGNSLLQEGFAQRSVDPSRGLQSVPQVNGHSQNEPAHKVNVIQGLLELVLATSSSEEFDVRLAACKCIKAYLYGHAPIRLHFLRRAIDGHISDDNEIDNIFTILIDNSGSAPAGDPYRPWMAAVILFHLLYEDSDAKAIARGVTEGDAESGEEVVTCIQALSANLIAAVQRSDNERVSIGYLMVLCAWLFEEPDAVNDFLGEGSNVQSLVQLITQDTHRKVLVTGLCAYLLGIIYEFSTKDSPVPRATLHQILTMRLGREQYTDQITKLREHTLVRDFEVLPQRLDSSKSGGLPDVYFDSTFVEFLKDNFSRVVRAVDRDPGIEIPVIANGIQRGVSRELVDSLRVQAEDRIQALHRAESELLNLEQKLGQEQADHRKAKEFAALELGRIKSVNEALQRNHEEEVQNINEENRRTHFELQSVHEKLMKSLSDEMRRAKDDSEAASAKTRSRHDAEMEDLKKTVRDLENELQKSNRDHVQDLQTAHEEYSLKLSTLESRLERAEDKADDAEARARASEAKIEEAESKARKALEALDAKEEARTSVQTELDDLLMVLADVEEKRARDKKRLKALGEQISDAEDGSDAEDDDDRGEADEIENVH</sequence>
<evidence type="ECO:0000256" key="4">
    <source>
        <dbReference type="SAM" id="MobiDB-lite"/>
    </source>
</evidence>
<accession>A0A1W5D3G9</accession>
<evidence type="ECO:0000256" key="1">
    <source>
        <dbReference type="ARBA" id="ARBA00004555"/>
    </source>
</evidence>
<feature type="region of interest" description="Disordered" evidence="4">
    <location>
        <begin position="901"/>
        <end position="939"/>
    </location>
</feature>
<dbReference type="AlphaFoldDB" id="A0A1W5D3G9"/>
<feature type="domain" description="Uso1/p115-like vesicle tethering protein C-terminal" evidence="6">
    <location>
        <begin position="815"/>
        <end position="929"/>
    </location>
</feature>
<comment type="subcellular location">
    <subcellularLocation>
        <location evidence="1">Golgi apparatus</location>
    </subcellularLocation>
</comment>
<evidence type="ECO:0000256" key="3">
    <source>
        <dbReference type="ARBA" id="ARBA00023054"/>
    </source>
</evidence>
<keyword evidence="3" id="KW-0175">Coiled coil</keyword>